<evidence type="ECO:0000313" key="2">
    <source>
        <dbReference type="Proteomes" id="UP000277577"/>
    </source>
</evidence>
<name>A0ABY6T504_9GAMM</name>
<dbReference type="EMBL" id="LR134173">
    <property type="protein sequence ID" value="VEB35567.1"/>
    <property type="molecule type" value="Genomic_DNA"/>
</dbReference>
<dbReference type="Proteomes" id="UP000277577">
    <property type="component" value="Chromosome"/>
</dbReference>
<sequence length="47" mass="5297">MIKSFGQINLFKKEIGKYTGVAVGPHEFTSPANALMNRLRLELILCF</sequence>
<reference evidence="1 2" key="1">
    <citation type="submission" date="2018-12" db="EMBL/GenBank/DDBJ databases">
        <authorList>
            <consortium name="Pathogen Informatics"/>
        </authorList>
    </citation>
    <scope>NUCLEOTIDE SEQUENCE [LARGE SCALE GENOMIC DNA]</scope>
    <source>
        <strain evidence="1 2">NCTC11976</strain>
    </source>
</reference>
<evidence type="ECO:0000313" key="1">
    <source>
        <dbReference type="EMBL" id="VEB35567.1"/>
    </source>
</evidence>
<gene>
    <name evidence="1" type="ORF">NCTC11976_01424</name>
</gene>
<keyword evidence="2" id="KW-1185">Reference proteome</keyword>
<organism evidence="1 2">
    <name type="scientific">Legionella cherrii</name>
    <dbReference type="NCBI Taxonomy" id="28084"/>
    <lineage>
        <taxon>Bacteria</taxon>
        <taxon>Pseudomonadati</taxon>
        <taxon>Pseudomonadota</taxon>
        <taxon>Gammaproteobacteria</taxon>
        <taxon>Legionellales</taxon>
        <taxon>Legionellaceae</taxon>
        <taxon>Legionella</taxon>
    </lineage>
</organism>
<accession>A0ABY6T504</accession>
<protein>
    <submittedName>
        <fullName evidence="1">Uncharacterized protein</fullName>
    </submittedName>
</protein>
<proteinExistence type="predicted"/>